<feature type="domain" description="Fibronectin type-III" evidence="11">
    <location>
        <begin position="289"/>
        <end position="382"/>
    </location>
</feature>
<feature type="region of interest" description="Disordered" evidence="10">
    <location>
        <begin position="594"/>
        <end position="621"/>
    </location>
</feature>
<dbReference type="Gene3D" id="2.60.40.10">
    <property type="entry name" value="Immunoglobulins"/>
    <property type="match status" value="2"/>
</dbReference>
<accession>A0AAV2Q9V6</accession>
<feature type="compositionally biased region" description="Pro residues" evidence="10">
    <location>
        <begin position="599"/>
        <end position="609"/>
    </location>
</feature>
<evidence type="ECO:0000256" key="1">
    <source>
        <dbReference type="ARBA" id="ARBA00004167"/>
    </source>
</evidence>
<dbReference type="CDD" id="cd00063">
    <property type="entry name" value="FN3"/>
    <property type="match status" value="2"/>
</dbReference>
<dbReference type="PROSITE" id="PS50853">
    <property type="entry name" value="FN3"/>
    <property type="match status" value="2"/>
</dbReference>
<evidence type="ECO:0000256" key="4">
    <source>
        <dbReference type="ARBA" id="ARBA00022737"/>
    </source>
</evidence>
<evidence type="ECO:0000256" key="2">
    <source>
        <dbReference type="ARBA" id="ARBA00022692"/>
    </source>
</evidence>
<feature type="region of interest" description="Disordered" evidence="10">
    <location>
        <begin position="531"/>
        <end position="581"/>
    </location>
</feature>
<comment type="caution">
    <text evidence="12">The sequence shown here is derived from an EMBL/GenBank/DDBJ whole genome shotgun (WGS) entry which is preliminary data.</text>
</comment>
<keyword evidence="4" id="KW-0677">Repeat</keyword>
<dbReference type="EMBL" id="CAXKWB010004933">
    <property type="protein sequence ID" value="CAL4075811.1"/>
    <property type="molecule type" value="Genomic_DNA"/>
</dbReference>
<dbReference type="Pfam" id="PF00041">
    <property type="entry name" value="fn3"/>
    <property type="match status" value="1"/>
</dbReference>
<proteinExistence type="predicted"/>
<organism evidence="12 13">
    <name type="scientific">Meganyctiphanes norvegica</name>
    <name type="common">Northern krill</name>
    <name type="synonym">Thysanopoda norvegica</name>
    <dbReference type="NCBI Taxonomy" id="48144"/>
    <lineage>
        <taxon>Eukaryota</taxon>
        <taxon>Metazoa</taxon>
        <taxon>Ecdysozoa</taxon>
        <taxon>Arthropoda</taxon>
        <taxon>Crustacea</taxon>
        <taxon>Multicrustacea</taxon>
        <taxon>Malacostraca</taxon>
        <taxon>Eumalacostraca</taxon>
        <taxon>Eucarida</taxon>
        <taxon>Euphausiacea</taxon>
        <taxon>Euphausiidae</taxon>
        <taxon>Meganyctiphanes</taxon>
    </lineage>
</organism>
<feature type="compositionally biased region" description="Basic and acidic residues" evidence="10">
    <location>
        <begin position="537"/>
        <end position="575"/>
    </location>
</feature>
<feature type="non-terminal residue" evidence="12">
    <location>
        <position position="700"/>
    </location>
</feature>
<evidence type="ECO:0000256" key="9">
    <source>
        <dbReference type="ARBA" id="ARBA00023319"/>
    </source>
</evidence>
<dbReference type="Pfam" id="PF25059">
    <property type="entry name" value="FN3_DSCAM-DSCAML_C"/>
    <property type="match status" value="1"/>
</dbReference>
<keyword evidence="5" id="KW-0130">Cell adhesion</keyword>
<evidence type="ECO:0000256" key="5">
    <source>
        <dbReference type="ARBA" id="ARBA00022889"/>
    </source>
</evidence>
<dbReference type="GO" id="GO:0007155">
    <property type="term" value="P:cell adhesion"/>
    <property type="evidence" value="ECO:0007669"/>
    <property type="project" value="UniProtKB-KW"/>
</dbReference>
<evidence type="ECO:0000256" key="8">
    <source>
        <dbReference type="ARBA" id="ARBA00023157"/>
    </source>
</evidence>
<gene>
    <name evidence="12" type="ORF">MNOR_LOCUS9962</name>
</gene>
<evidence type="ECO:0000313" key="13">
    <source>
        <dbReference type="Proteomes" id="UP001497623"/>
    </source>
</evidence>
<keyword evidence="8" id="KW-1015">Disulfide bond</keyword>
<feature type="domain" description="Fibronectin type-III" evidence="11">
    <location>
        <begin position="384"/>
        <end position="477"/>
    </location>
</feature>
<protein>
    <recommendedName>
        <fullName evidence="11">Fibronectin type-III domain-containing protein</fullName>
    </recommendedName>
</protein>
<evidence type="ECO:0000313" key="12">
    <source>
        <dbReference type="EMBL" id="CAL4075811.1"/>
    </source>
</evidence>
<name>A0AAV2Q9V6_MEGNR</name>
<dbReference type="InterPro" id="IPR003961">
    <property type="entry name" value="FN3_dom"/>
</dbReference>
<keyword evidence="6" id="KW-1133">Transmembrane helix</keyword>
<dbReference type="Proteomes" id="UP001497623">
    <property type="component" value="Unassembled WGS sequence"/>
</dbReference>
<evidence type="ECO:0000259" key="11">
    <source>
        <dbReference type="PROSITE" id="PS50853"/>
    </source>
</evidence>
<keyword evidence="3" id="KW-0732">Signal</keyword>
<dbReference type="GO" id="GO:0016020">
    <property type="term" value="C:membrane"/>
    <property type="evidence" value="ECO:0007669"/>
    <property type="project" value="UniProtKB-SubCell"/>
</dbReference>
<dbReference type="InterPro" id="IPR036116">
    <property type="entry name" value="FN3_sf"/>
</dbReference>
<dbReference type="PANTHER" id="PTHR13817:SF73">
    <property type="entry name" value="FIBRONECTIN TYPE-III DOMAIN-CONTAINING PROTEIN"/>
    <property type="match status" value="1"/>
</dbReference>
<dbReference type="InterPro" id="IPR056754">
    <property type="entry name" value="DSCAM/DSCAML_C"/>
</dbReference>
<keyword evidence="9" id="KW-0393">Immunoglobulin domain</keyword>
<dbReference type="InterPro" id="IPR013783">
    <property type="entry name" value="Ig-like_fold"/>
</dbReference>
<keyword evidence="7" id="KW-0472">Membrane</keyword>
<dbReference type="InterPro" id="IPR050964">
    <property type="entry name" value="Striated_Muscle_Regulatory"/>
</dbReference>
<feature type="region of interest" description="Disordered" evidence="10">
    <location>
        <begin position="644"/>
        <end position="700"/>
    </location>
</feature>
<dbReference type="SMART" id="SM00060">
    <property type="entry name" value="FN3"/>
    <property type="match status" value="2"/>
</dbReference>
<evidence type="ECO:0000256" key="6">
    <source>
        <dbReference type="ARBA" id="ARBA00022989"/>
    </source>
</evidence>
<dbReference type="SUPFAM" id="SSF49265">
    <property type="entry name" value="Fibronectin type III"/>
    <property type="match status" value="1"/>
</dbReference>
<comment type="subcellular location">
    <subcellularLocation>
        <location evidence="1">Membrane</location>
        <topology evidence="1">Single-pass membrane protein</topology>
    </subcellularLocation>
</comment>
<dbReference type="PANTHER" id="PTHR13817">
    <property type="entry name" value="TITIN"/>
    <property type="match status" value="1"/>
</dbReference>
<dbReference type="AlphaFoldDB" id="A0AAV2Q9V6"/>
<keyword evidence="13" id="KW-1185">Reference proteome</keyword>
<reference evidence="12 13" key="1">
    <citation type="submission" date="2024-05" db="EMBL/GenBank/DDBJ databases">
        <authorList>
            <person name="Wallberg A."/>
        </authorList>
    </citation>
    <scope>NUCLEOTIDE SEQUENCE [LARGE SCALE GENOMIC DNA]</scope>
</reference>
<sequence length="700" mass="77281">MGFPVNDGPFKLLNVRKTITITSLNYILMWLGNAHNTGQLCFFFKIIHEHCTTKRLIITLSFVRLFMGSVAVLRDWIAGLQSLKNREGFCLIQHLFSNGECIQLAKSGATCIRAASMPFFHTWVVGQETSSSPFLPHWNLVGSSKFPLSRRVSTVCHQHVGDLCASPLTARVRINTSKHAATPASKITLVNVTSEFGRHWQWHFGINLTSMRGLLCSIIRIKKVSVTRPNATIVLRQKYISEYLRSFPDIGISLLDLRANNNGAYNAASMNGVCGKSILTYYTLFVRVPPSKPSLHVTETTSSSIRVQWNVGDTGGAVLTGATLHYRSAGGEWQINEMGNDRRASTVTGLPCGTRHHFYLTAHNSIGSSEASPTVEARTKGRPPEAPPQFQFITSNSSQATLYLSQWGDGGCQIKHFNIQYQKEDYSQWTKVGSEIAPRRTYAVVGLTGGTTYKLQVTAVNAAGHKTSYYTFTTPSMGHLGSGINVWGSADMSSPGQPLWRDPTVLVPAALSLLTLSLTCAAIACCLRKRPSRSPPRKIEADKSTKMTAAEEKAKLQAQDRTHTIMRRPQPEPPHEIGQSDYSEEELYPYATATFPLRGTPPPPAPSSPPSHRGGGGQKGFSALVYQAPSLHDVDSPNVTHLVQVERHKRPPPHRGFPYEASETDDYGPCIQSSSESRTSQHRRQRQSRTSRRGHSVRFP</sequence>
<feature type="compositionally biased region" description="Basic residues" evidence="10">
    <location>
        <begin position="680"/>
        <end position="700"/>
    </location>
</feature>
<keyword evidence="2" id="KW-0812">Transmembrane</keyword>
<evidence type="ECO:0000256" key="7">
    <source>
        <dbReference type="ARBA" id="ARBA00023136"/>
    </source>
</evidence>
<evidence type="ECO:0000256" key="3">
    <source>
        <dbReference type="ARBA" id="ARBA00022729"/>
    </source>
</evidence>
<evidence type="ECO:0000256" key="10">
    <source>
        <dbReference type="SAM" id="MobiDB-lite"/>
    </source>
</evidence>